<dbReference type="PANTHER" id="PTHR43420">
    <property type="entry name" value="ACETYLTRANSFERASE"/>
    <property type="match status" value="1"/>
</dbReference>
<evidence type="ECO:0000256" key="2">
    <source>
        <dbReference type="ARBA" id="ARBA00023315"/>
    </source>
</evidence>
<dbReference type="SUPFAM" id="SSF55729">
    <property type="entry name" value="Acyl-CoA N-acyltransferases (Nat)"/>
    <property type="match status" value="1"/>
</dbReference>
<evidence type="ECO:0000313" key="5">
    <source>
        <dbReference type="Proteomes" id="UP000823786"/>
    </source>
</evidence>
<evidence type="ECO:0000259" key="3">
    <source>
        <dbReference type="PROSITE" id="PS51186"/>
    </source>
</evidence>
<dbReference type="PANTHER" id="PTHR43420:SF12">
    <property type="entry name" value="N-ACETYLTRANSFERASE DOMAIN-CONTAINING PROTEIN"/>
    <property type="match status" value="1"/>
</dbReference>
<evidence type="ECO:0000313" key="4">
    <source>
        <dbReference type="EMBL" id="MBP1858054.1"/>
    </source>
</evidence>
<dbReference type="InterPro" id="IPR050680">
    <property type="entry name" value="YpeA/RimI_acetyltransf"/>
</dbReference>
<dbReference type="EMBL" id="JAGGJV010000002">
    <property type="protein sequence ID" value="MBP1858054.1"/>
    <property type="molecule type" value="Genomic_DNA"/>
</dbReference>
<keyword evidence="2 4" id="KW-0012">Acyltransferase</keyword>
<reference evidence="4 5" key="1">
    <citation type="submission" date="2021-03" db="EMBL/GenBank/DDBJ databases">
        <title>Genomic Encyclopedia of Type Strains, Phase IV (KMG-IV): sequencing the most valuable type-strain genomes for metagenomic binning, comparative biology and taxonomic classification.</title>
        <authorList>
            <person name="Goeker M."/>
        </authorList>
    </citation>
    <scope>NUCLEOTIDE SEQUENCE [LARGE SCALE GENOMIC DNA]</scope>
    <source>
        <strain evidence="4 5">DSM 26427</strain>
    </source>
</reference>
<dbReference type="RefSeq" id="WP_209850016.1">
    <property type="nucleotide sequence ID" value="NZ_JAGGJV010000002.1"/>
</dbReference>
<evidence type="ECO:0000256" key="1">
    <source>
        <dbReference type="ARBA" id="ARBA00022679"/>
    </source>
</evidence>
<feature type="domain" description="N-acetyltransferase" evidence="3">
    <location>
        <begin position="13"/>
        <end position="170"/>
    </location>
</feature>
<comment type="caution">
    <text evidence="4">The sequence shown here is derived from an EMBL/GenBank/DDBJ whole genome shotgun (WGS) entry which is preliminary data.</text>
</comment>
<organism evidence="4 5">
    <name type="scientific">Rhizobium herbae</name>
    <dbReference type="NCBI Taxonomy" id="508661"/>
    <lineage>
        <taxon>Bacteria</taxon>
        <taxon>Pseudomonadati</taxon>
        <taxon>Pseudomonadota</taxon>
        <taxon>Alphaproteobacteria</taxon>
        <taxon>Hyphomicrobiales</taxon>
        <taxon>Rhizobiaceae</taxon>
        <taxon>Rhizobium/Agrobacterium group</taxon>
        <taxon>Rhizobium</taxon>
    </lineage>
</organism>
<dbReference type="PROSITE" id="PS51186">
    <property type="entry name" value="GNAT"/>
    <property type="match status" value="1"/>
</dbReference>
<keyword evidence="1 4" id="KW-0808">Transferase</keyword>
<proteinExistence type="predicted"/>
<name>A0ABS4EJD5_9HYPH</name>
<dbReference type="InterPro" id="IPR000182">
    <property type="entry name" value="GNAT_dom"/>
</dbReference>
<keyword evidence="5" id="KW-1185">Reference proteome</keyword>
<dbReference type="Pfam" id="PF00583">
    <property type="entry name" value="Acetyltransf_1"/>
    <property type="match status" value="1"/>
</dbReference>
<gene>
    <name evidence="4" type="ORF">J2Z75_001550</name>
</gene>
<dbReference type="InterPro" id="IPR016181">
    <property type="entry name" value="Acyl_CoA_acyltransferase"/>
</dbReference>
<sequence length="170" mass="18897">MSLTDYFVRKPEFEIFALETDDLPRAAAIHQLRFTPSWSDGELHSLLIQDTVFGFIARQSNAYTRPFITQPLVGGFVLSRVAAGEAEILTIGVDPRFSRMGLGWRLMRAALRAARDRAAEAVFLEVDETNIAAVALYQKLGFVKVGERRAYYQGVNGAKTAALVMRLDLG</sequence>
<dbReference type="Proteomes" id="UP000823786">
    <property type="component" value="Unassembled WGS sequence"/>
</dbReference>
<protein>
    <submittedName>
        <fullName evidence="4">Ribosomal-protein-alanine N-acetyltransferase</fullName>
        <ecNumber evidence="4">2.3.1.267</ecNumber>
    </submittedName>
</protein>
<accession>A0ABS4EJD5</accession>
<dbReference type="EC" id="2.3.1.267" evidence="4"/>
<dbReference type="Gene3D" id="3.40.630.30">
    <property type="match status" value="1"/>
</dbReference>
<dbReference type="GO" id="GO:0008999">
    <property type="term" value="F:protein-N-terminal-alanine acetyltransferase activity"/>
    <property type="evidence" value="ECO:0007669"/>
    <property type="project" value="UniProtKB-EC"/>
</dbReference>